<feature type="transmembrane region" description="Helical" evidence="5">
    <location>
        <begin position="156"/>
        <end position="180"/>
    </location>
</feature>
<feature type="transmembrane region" description="Helical" evidence="5">
    <location>
        <begin position="192"/>
        <end position="212"/>
    </location>
</feature>
<keyword evidence="8" id="KW-1185">Reference proteome</keyword>
<accession>A0A812R7D5</accession>
<comment type="caution">
    <text evidence="7">The sequence shown here is derived from an EMBL/GenBank/DDBJ whole genome shotgun (WGS) entry which is preliminary data.</text>
</comment>
<gene>
    <name evidence="7" type="ORF">SNEC2469_LOCUS11694</name>
</gene>
<sequence length="285" mass="30935">MAYCFLLYVRLQNIKLLKEEFIASFVWPRSCPRSAFSDRLFAYVGLLSSVATVVILGLLLCGGPDSWATDMLYLPDPDYIPSTFALIFFAVGTHPLIVGVMHTTRSPTDLRVSILGAWPIATTVSVLCGGMAYRIYGSALQPDIMANIEGELRRIAGVWMAIKVLGNAVPLARPLANAYARSLRWLPPGHSAGPLLMTPVMVLLAAVAIFFADRLEAFYSVAGCTITSFNVLLIPTIAYLSICKPRGISHYCAVGYAILGAVLSVSPVAYLLWQLACPQEDPSDL</sequence>
<keyword evidence="2 5" id="KW-0812">Transmembrane</keyword>
<evidence type="ECO:0000256" key="2">
    <source>
        <dbReference type="ARBA" id="ARBA00022692"/>
    </source>
</evidence>
<reference evidence="7" key="1">
    <citation type="submission" date="2021-02" db="EMBL/GenBank/DDBJ databases">
        <authorList>
            <person name="Dougan E. K."/>
            <person name="Rhodes N."/>
            <person name="Thang M."/>
            <person name="Chan C."/>
        </authorList>
    </citation>
    <scope>NUCLEOTIDE SEQUENCE</scope>
</reference>
<keyword evidence="3 5" id="KW-1133">Transmembrane helix</keyword>
<dbReference type="EMBL" id="CAJNJA010018568">
    <property type="protein sequence ID" value="CAE7426157.1"/>
    <property type="molecule type" value="Genomic_DNA"/>
</dbReference>
<dbReference type="Proteomes" id="UP000601435">
    <property type="component" value="Unassembled WGS sequence"/>
</dbReference>
<feature type="transmembrane region" description="Helical" evidence="5">
    <location>
        <begin position="218"/>
        <end position="242"/>
    </location>
</feature>
<feature type="domain" description="Amino acid transporter transmembrane" evidence="6">
    <location>
        <begin position="35"/>
        <end position="249"/>
    </location>
</feature>
<comment type="subcellular location">
    <subcellularLocation>
        <location evidence="1">Membrane</location>
    </subcellularLocation>
</comment>
<protein>
    <recommendedName>
        <fullName evidence="6">Amino acid transporter transmembrane domain-containing protein</fullName>
    </recommendedName>
</protein>
<keyword evidence="4 5" id="KW-0472">Membrane</keyword>
<evidence type="ECO:0000313" key="7">
    <source>
        <dbReference type="EMBL" id="CAE7426157.1"/>
    </source>
</evidence>
<dbReference type="AlphaFoldDB" id="A0A812R7D5"/>
<organism evidence="7 8">
    <name type="scientific">Symbiodinium necroappetens</name>
    <dbReference type="NCBI Taxonomy" id="1628268"/>
    <lineage>
        <taxon>Eukaryota</taxon>
        <taxon>Sar</taxon>
        <taxon>Alveolata</taxon>
        <taxon>Dinophyceae</taxon>
        <taxon>Suessiales</taxon>
        <taxon>Symbiodiniaceae</taxon>
        <taxon>Symbiodinium</taxon>
    </lineage>
</organism>
<proteinExistence type="predicted"/>
<evidence type="ECO:0000256" key="5">
    <source>
        <dbReference type="SAM" id="Phobius"/>
    </source>
</evidence>
<feature type="transmembrane region" description="Helical" evidence="5">
    <location>
        <begin position="79"/>
        <end position="100"/>
    </location>
</feature>
<evidence type="ECO:0000313" key="8">
    <source>
        <dbReference type="Proteomes" id="UP000601435"/>
    </source>
</evidence>
<feature type="transmembrane region" description="Helical" evidence="5">
    <location>
        <begin position="254"/>
        <end position="273"/>
    </location>
</feature>
<name>A0A812R7D5_9DINO</name>
<dbReference type="GO" id="GO:0016020">
    <property type="term" value="C:membrane"/>
    <property type="evidence" value="ECO:0007669"/>
    <property type="project" value="UniProtKB-SubCell"/>
</dbReference>
<evidence type="ECO:0000256" key="4">
    <source>
        <dbReference type="ARBA" id="ARBA00023136"/>
    </source>
</evidence>
<dbReference type="Pfam" id="PF01490">
    <property type="entry name" value="Aa_trans"/>
    <property type="match status" value="1"/>
</dbReference>
<feature type="transmembrane region" description="Helical" evidence="5">
    <location>
        <begin position="112"/>
        <end position="136"/>
    </location>
</feature>
<evidence type="ECO:0000256" key="3">
    <source>
        <dbReference type="ARBA" id="ARBA00022989"/>
    </source>
</evidence>
<feature type="transmembrane region" description="Helical" evidence="5">
    <location>
        <begin position="40"/>
        <end position="59"/>
    </location>
</feature>
<dbReference type="OrthoDB" id="436823at2759"/>
<evidence type="ECO:0000256" key="1">
    <source>
        <dbReference type="ARBA" id="ARBA00004370"/>
    </source>
</evidence>
<evidence type="ECO:0000259" key="6">
    <source>
        <dbReference type="Pfam" id="PF01490"/>
    </source>
</evidence>
<dbReference type="InterPro" id="IPR013057">
    <property type="entry name" value="AA_transpt_TM"/>
</dbReference>